<sequence>MCERAMLNERGGNGRCWMRREEREGDAGRRDESEGNAGKRDERERCRFWEEIGEKVDDVVSLLALSLLFRSPLMVSYIFTQFSKAVSICLTKDMHTYKISSLRLPS</sequence>
<name>A0A8S9LLZ8_BRACR</name>
<dbReference type="Proteomes" id="UP000712281">
    <property type="component" value="Unassembled WGS sequence"/>
</dbReference>
<protein>
    <submittedName>
        <fullName evidence="2">Uncharacterized protein</fullName>
    </submittedName>
</protein>
<proteinExistence type="predicted"/>
<accession>A0A8S9LLZ8</accession>
<evidence type="ECO:0000256" key="1">
    <source>
        <dbReference type="SAM" id="MobiDB-lite"/>
    </source>
</evidence>
<gene>
    <name evidence="2" type="ORF">F2Q68_00045089</name>
</gene>
<dbReference type="EMBL" id="QGKW02000276">
    <property type="protein sequence ID" value="KAF2607009.1"/>
    <property type="molecule type" value="Genomic_DNA"/>
</dbReference>
<reference evidence="2" key="1">
    <citation type="submission" date="2019-12" db="EMBL/GenBank/DDBJ databases">
        <title>Genome sequencing and annotation of Brassica cretica.</title>
        <authorList>
            <person name="Studholme D.J."/>
            <person name="Sarris P.F."/>
        </authorList>
    </citation>
    <scope>NUCLEOTIDE SEQUENCE</scope>
    <source>
        <strain evidence="2">PFS-001/15</strain>
        <tissue evidence="2">Leaf</tissue>
    </source>
</reference>
<evidence type="ECO:0000313" key="3">
    <source>
        <dbReference type="Proteomes" id="UP000712281"/>
    </source>
</evidence>
<comment type="caution">
    <text evidence="2">The sequence shown here is derived from an EMBL/GenBank/DDBJ whole genome shotgun (WGS) entry which is preliminary data.</text>
</comment>
<organism evidence="2 3">
    <name type="scientific">Brassica cretica</name>
    <name type="common">Mustard</name>
    <dbReference type="NCBI Taxonomy" id="69181"/>
    <lineage>
        <taxon>Eukaryota</taxon>
        <taxon>Viridiplantae</taxon>
        <taxon>Streptophyta</taxon>
        <taxon>Embryophyta</taxon>
        <taxon>Tracheophyta</taxon>
        <taxon>Spermatophyta</taxon>
        <taxon>Magnoliopsida</taxon>
        <taxon>eudicotyledons</taxon>
        <taxon>Gunneridae</taxon>
        <taxon>Pentapetalae</taxon>
        <taxon>rosids</taxon>
        <taxon>malvids</taxon>
        <taxon>Brassicales</taxon>
        <taxon>Brassicaceae</taxon>
        <taxon>Brassiceae</taxon>
        <taxon>Brassica</taxon>
    </lineage>
</organism>
<dbReference type="AlphaFoldDB" id="A0A8S9LLZ8"/>
<evidence type="ECO:0000313" key="2">
    <source>
        <dbReference type="EMBL" id="KAF2607009.1"/>
    </source>
</evidence>
<feature type="region of interest" description="Disordered" evidence="1">
    <location>
        <begin position="18"/>
        <end position="42"/>
    </location>
</feature>